<evidence type="ECO:0000313" key="1">
    <source>
        <dbReference type="EMBL" id="MDR6586079.1"/>
    </source>
</evidence>
<protein>
    <recommendedName>
        <fullName evidence="3">DUF4148 domain-containing protein</fullName>
    </recommendedName>
</protein>
<comment type="caution">
    <text evidence="1">The sequence shown here is derived from an EMBL/GenBank/DDBJ whole genome shotgun (WGS) entry which is preliminary data.</text>
</comment>
<gene>
    <name evidence="1" type="ORF">J2W50_004297</name>
</gene>
<proteinExistence type="predicted"/>
<accession>A0ABU1PJJ0</accession>
<organism evidence="1 2">
    <name type="scientific">Herbaspirillum frisingense</name>
    <dbReference type="NCBI Taxonomy" id="92645"/>
    <lineage>
        <taxon>Bacteria</taxon>
        <taxon>Pseudomonadati</taxon>
        <taxon>Pseudomonadota</taxon>
        <taxon>Betaproteobacteria</taxon>
        <taxon>Burkholderiales</taxon>
        <taxon>Oxalobacteraceae</taxon>
        <taxon>Herbaspirillum</taxon>
    </lineage>
</organism>
<sequence length="144" mass="15708">MVLVEPGNAKEFSDCRMKFLLTAKKGPLKGQTMKKTVGICMLVAVSALASSAYAAPRQADDSAARWSAPTMDRHMPVDATRLQKAGQKKFRYMDMAEGRRSRFMREAVLLYGQEAGACTPDVAREAAKAAPQAPAARVIMRPMT</sequence>
<reference evidence="1 2" key="1">
    <citation type="submission" date="2023-07" db="EMBL/GenBank/DDBJ databases">
        <title>Sorghum-associated microbial communities from plants grown in Nebraska, USA.</title>
        <authorList>
            <person name="Schachtman D."/>
        </authorList>
    </citation>
    <scope>NUCLEOTIDE SEQUENCE [LARGE SCALE GENOMIC DNA]</scope>
    <source>
        <strain evidence="1 2">596</strain>
    </source>
</reference>
<dbReference type="Proteomes" id="UP001260715">
    <property type="component" value="Unassembled WGS sequence"/>
</dbReference>
<dbReference type="RefSeq" id="WP_102664533.1">
    <property type="nucleotide sequence ID" value="NZ_JAVDSJ010000005.1"/>
</dbReference>
<evidence type="ECO:0000313" key="2">
    <source>
        <dbReference type="Proteomes" id="UP001260715"/>
    </source>
</evidence>
<evidence type="ECO:0008006" key="3">
    <source>
        <dbReference type="Google" id="ProtNLM"/>
    </source>
</evidence>
<dbReference type="EMBL" id="JAVDSJ010000005">
    <property type="protein sequence ID" value="MDR6586079.1"/>
    <property type="molecule type" value="Genomic_DNA"/>
</dbReference>
<keyword evidence="2" id="KW-1185">Reference proteome</keyword>
<name>A0ABU1PJJ0_9BURK</name>